<accession>A0A5P1EN26</accession>
<keyword evidence="4" id="KW-0333">Golgi apparatus</keyword>
<dbReference type="Gramene" id="ONK67408">
    <property type="protein sequence ID" value="ONK67408"/>
    <property type="gene ID" value="A4U43_C06F19920"/>
</dbReference>
<keyword evidence="4" id="KW-0812">Transmembrane</keyword>
<reference evidence="6" key="1">
    <citation type="journal article" date="2017" name="Nat. Commun.">
        <title>The asparagus genome sheds light on the origin and evolution of a young Y chromosome.</title>
        <authorList>
            <person name="Harkess A."/>
            <person name="Zhou J."/>
            <person name="Xu C."/>
            <person name="Bowers J.E."/>
            <person name="Van der Hulst R."/>
            <person name="Ayyampalayam S."/>
            <person name="Mercati F."/>
            <person name="Riccardi P."/>
            <person name="McKain M.R."/>
            <person name="Kakrana A."/>
            <person name="Tang H."/>
            <person name="Ray J."/>
            <person name="Groenendijk J."/>
            <person name="Arikit S."/>
            <person name="Mathioni S.M."/>
            <person name="Nakano M."/>
            <person name="Shan H."/>
            <person name="Telgmann-Rauber A."/>
            <person name="Kanno A."/>
            <person name="Yue Z."/>
            <person name="Chen H."/>
            <person name="Li W."/>
            <person name="Chen Y."/>
            <person name="Xu X."/>
            <person name="Zhang Y."/>
            <person name="Luo S."/>
            <person name="Chen H."/>
            <person name="Gao J."/>
            <person name="Mao Z."/>
            <person name="Pires J.C."/>
            <person name="Luo M."/>
            <person name="Kudrna D."/>
            <person name="Wing R.A."/>
            <person name="Meyers B.C."/>
            <person name="Yi K."/>
            <person name="Kong H."/>
            <person name="Lavrijsen P."/>
            <person name="Sunseri F."/>
            <person name="Falavigna A."/>
            <person name="Ye Y."/>
            <person name="Leebens-Mack J.H."/>
            <person name="Chen G."/>
        </authorList>
    </citation>
    <scope>NUCLEOTIDE SEQUENCE [LARGE SCALE GENOMIC DNA]</scope>
    <source>
        <strain evidence="6">cv. DH0086</strain>
    </source>
</reference>
<feature type="transmembrane region" description="Helical" evidence="4">
    <location>
        <begin position="21"/>
        <end position="40"/>
    </location>
</feature>
<dbReference type="AlphaFoldDB" id="A0A5P1EN26"/>
<dbReference type="PANTHER" id="PTHR32116:SF20">
    <property type="entry name" value="HEXOSYLTRANSFERASE GAUT11"/>
    <property type="match status" value="1"/>
</dbReference>
<dbReference type="InterPro" id="IPR002495">
    <property type="entry name" value="Glyco_trans_8"/>
</dbReference>
<dbReference type="GO" id="GO:0071555">
    <property type="term" value="P:cell wall organization"/>
    <property type="evidence" value="ECO:0007669"/>
    <property type="project" value="UniProtKB-KW"/>
</dbReference>
<dbReference type="InterPro" id="IPR029044">
    <property type="entry name" value="Nucleotide-diphossugar_trans"/>
</dbReference>
<keyword evidence="3 4" id="KW-0808">Transferase</keyword>
<dbReference type="Gene3D" id="3.90.550.10">
    <property type="entry name" value="Spore Coat Polysaccharide Biosynthesis Protein SpsA, Chain A"/>
    <property type="match status" value="1"/>
</dbReference>
<evidence type="ECO:0000256" key="1">
    <source>
        <dbReference type="ARBA" id="ARBA00004877"/>
    </source>
</evidence>
<evidence type="ECO:0000256" key="3">
    <source>
        <dbReference type="ARBA" id="ARBA00022676"/>
    </source>
</evidence>
<dbReference type="Pfam" id="PF01501">
    <property type="entry name" value="Glyco_transf_8"/>
    <property type="match status" value="1"/>
</dbReference>
<dbReference type="Proteomes" id="UP000243459">
    <property type="component" value="Chromosome 6"/>
</dbReference>
<evidence type="ECO:0000313" key="6">
    <source>
        <dbReference type="Proteomes" id="UP000243459"/>
    </source>
</evidence>
<keyword evidence="4" id="KW-0472">Membrane</keyword>
<gene>
    <name evidence="5" type="ORF">A4U43_C06F19920</name>
</gene>
<keyword evidence="6" id="KW-1185">Reference proteome</keyword>
<dbReference type="Pfam" id="PF25557">
    <property type="entry name" value="GAUT_1"/>
    <property type="match status" value="1"/>
</dbReference>
<keyword evidence="4" id="KW-1133">Transmembrane helix</keyword>
<dbReference type="GO" id="GO:0047262">
    <property type="term" value="F:polygalacturonate 4-alpha-galacturonosyltransferase activity"/>
    <property type="evidence" value="ECO:0007669"/>
    <property type="project" value="InterPro"/>
</dbReference>
<keyword evidence="3 4" id="KW-0328">Glycosyltransferase</keyword>
<evidence type="ECO:0000313" key="5">
    <source>
        <dbReference type="EMBL" id="ONK67408.1"/>
    </source>
</evidence>
<name>A0A5P1EN26_ASPOF</name>
<dbReference type="EC" id="2.4.1.-" evidence="4"/>
<sequence>MGGRRAGELRRPARRRRSGRICWVLGFFILALFLLFIVQFHGDPSLIPLQEIELEDLTRESLNFTLELLSTTSTARQMIDQVSLAKAYIIIAKEHGNLNLAWELSSFVRNSQGLLSESITTSKPVNSEEALPIISQLSRLIHKAQGLHYDISTTITTLKKHVKALEERAVAAVVQSAELGRLATETMPKEVHCMTLRLTEDWFENELLEKMAKEKKNSQRLVDNNLYHFCVFSDNVMSTSVLVNSTVSNAEHPQQLVFHIVTDEVNYRAMTAWFLKNEFKGCTIDVTKIEDLIWLKASYSPLVKQLSEARESKYMSPKSIVLLNHLRFYLPEMHPSLEKVVFLEDDVVVQKDITSLFTLDMHGNVIGAVETCLETSHRLYDYLNFSNPLIRSRFDPQACAWAFGINVFDLIEWKKVNATVKYHYWQERNEDQNLWKDGTLSAGLLAFYGLVEPIDRRWHVMGLGSELDIDERLIESAAAVHFTGDMKPWLRLGITRYKHLWQQYLNLTHPYVQDCFLGV</sequence>
<dbReference type="EMBL" id="CM007386">
    <property type="protein sequence ID" value="ONK67408.1"/>
    <property type="molecule type" value="Genomic_DNA"/>
</dbReference>
<keyword evidence="4" id="KW-0961">Cell wall biogenesis/degradation</keyword>
<dbReference type="InterPro" id="IPR029993">
    <property type="entry name" value="GAUT"/>
</dbReference>
<comment type="subcellular location">
    <subcellularLocation>
        <location evidence="4">Golgi apparatus membrane</location>
        <topology evidence="4">Single-pass type II membrane protein</topology>
    </subcellularLocation>
</comment>
<comment type="similarity">
    <text evidence="2 4">Belongs to the glycosyltransferase 8 family.</text>
</comment>
<proteinExistence type="inferred from homology"/>
<dbReference type="PANTHER" id="PTHR32116">
    <property type="entry name" value="GALACTURONOSYLTRANSFERASE 4-RELATED"/>
    <property type="match status" value="1"/>
</dbReference>
<dbReference type="GO" id="GO:0045489">
    <property type="term" value="P:pectin biosynthetic process"/>
    <property type="evidence" value="ECO:0007669"/>
    <property type="project" value="UniProtKB-UniPathway"/>
</dbReference>
<dbReference type="UniPathway" id="UPA00845"/>
<dbReference type="CDD" id="cd06429">
    <property type="entry name" value="GT8_like_1"/>
    <property type="match status" value="1"/>
</dbReference>
<dbReference type="GO" id="GO:0000139">
    <property type="term" value="C:Golgi membrane"/>
    <property type="evidence" value="ECO:0007669"/>
    <property type="project" value="UniProtKB-SubCell"/>
</dbReference>
<organism evidence="5 6">
    <name type="scientific">Asparagus officinalis</name>
    <name type="common">Garden asparagus</name>
    <dbReference type="NCBI Taxonomy" id="4686"/>
    <lineage>
        <taxon>Eukaryota</taxon>
        <taxon>Viridiplantae</taxon>
        <taxon>Streptophyta</taxon>
        <taxon>Embryophyta</taxon>
        <taxon>Tracheophyta</taxon>
        <taxon>Spermatophyta</taxon>
        <taxon>Magnoliopsida</taxon>
        <taxon>Liliopsida</taxon>
        <taxon>Asparagales</taxon>
        <taxon>Asparagaceae</taxon>
        <taxon>Asparagoideae</taxon>
        <taxon>Asparagus</taxon>
    </lineage>
</organism>
<evidence type="ECO:0000256" key="4">
    <source>
        <dbReference type="RuleBase" id="RU362027"/>
    </source>
</evidence>
<dbReference type="OrthoDB" id="411524at2759"/>
<dbReference type="SUPFAM" id="SSF53448">
    <property type="entry name" value="Nucleotide-diphospho-sugar transferases"/>
    <property type="match status" value="1"/>
</dbReference>
<comment type="pathway">
    <text evidence="1 4">Glycan metabolism; pectin biosynthesis.</text>
</comment>
<protein>
    <recommendedName>
        <fullName evidence="4">Hexosyltransferase</fullName>
        <ecNumber evidence="4">2.4.1.-</ecNumber>
    </recommendedName>
</protein>
<evidence type="ECO:0000256" key="2">
    <source>
        <dbReference type="ARBA" id="ARBA00006351"/>
    </source>
</evidence>